<accession>A0AAP4BCW7</accession>
<name>A0AAP4BCW7_9FIRM</name>
<dbReference type="AlphaFoldDB" id="A0AAP4BCW7"/>
<protein>
    <submittedName>
        <fullName evidence="2">Uroporphyrinogen decarboxylase family protein</fullName>
    </submittedName>
</protein>
<dbReference type="GO" id="GO:0006779">
    <property type="term" value="P:porphyrin-containing compound biosynthetic process"/>
    <property type="evidence" value="ECO:0007669"/>
    <property type="project" value="InterPro"/>
</dbReference>
<organism evidence="2 3">
    <name type="scientific">Fusibacillus kribbianus</name>
    <dbReference type="NCBI Taxonomy" id="3044208"/>
    <lineage>
        <taxon>Bacteria</taxon>
        <taxon>Bacillati</taxon>
        <taxon>Bacillota</taxon>
        <taxon>Clostridia</taxon>
        <taxon>Lachnospirales</taxon>
        <taxon>Lachnospiraceae</taxon>
        <taxon>Fusibacillus</taxon>
    </lineage>
</organism>
<dbReference type="GO" id="GO:0004853">
    <property type="term" value="F:uroporphyrinogen decarboxylase activity"/>
    <property type="evidence" value="ECO:0007669"/>
    <property type="project" value="InterPro"/>
</dbReference>
<comment type="caution">
    <text evidence="2">The sequence shown here is derived from an EMBL/GenBank/DDBJ whole genome shotgun (WGS) entry which is preliminary data.</text>
</comment>
<proteinExistence type="predicted"/>
<dbReference type="RefSeq" id="WP_283231191.1">
    <property type="nucleotide sequence ID" value="NZ_JASGBQ010000018.1"/>
</dbReference>
<evidence type="ECO:0000313" key="2">
    <source>
        <dbReference type="EMBL" id="MDI9242748.1"/>
    </source>
</evidence>
<dbReference type="Proteomes" id="UP001300383">
    <property type="component" value="Unassembled WGS sequence"/>
</dbReference>
<dbReference type="Pfam" id="PF01208">
    <property type="entry name" value="URO-D"/>
    <property type="match status" value="1"/>
</dbReference>
<reference evidence="2 3" key="1">
    <citation type="submission" date="2023-05" db="EMBL/GenBank/DDBJ databases">
        <title>[ruminococcus] sp. nov., isolated from a pig farm feces dump.</title>
        <authorList>
            <person name="Chang Y.-H."/>
        </authorList>
    </citation>
    <scope>NUCLEOTIDE SEQUENCE [LARGE SCALE GENOMIC DNA]</scope>
    <source>
        <strain evidence="2 3">YH-rum2234</strain>
    </source>
</reference>
<gene>
    <name evidence="2" type="ORF">QJ036_09745</name>
</gene>
<sequence length="338" mass="38977">MTPYERIRAMVNKESVDRPGASAWKHFHEEDRVVNDLVKRTIAFEEQNQWDFVKVMANGVYVQDQYGAEIQWSRDGIEFPATIRRVINSPRGFRDLKMVDVTTGPIHREVEVVKRLMDVYGGKVPVTATVFTPLTYAQELYNGWQNPYPFVDLVRYYGDDLKEGLKVLTELTSKIIEEFVKAGVDGFFYSTQFGNDLQMTPELYDEFAVSSDLEAFQPAVGNTWFNVLHIHGDSNLFFDKFLDYPFEAFNWQSTISNVTLKDAAEKTDKILIGGLEREYDFQIEDRDELKEHIRKLVKEAVASVPANRLILAPGCALPNDVPEFRFNVLREVVDELYD</sequence>
<dbReference type="PANTHER" id="PTHR47099">
    <property type="entry name" value="METHYLCOBAMIDE:COM METHYLTRANSFERASE MTBA"/>
    <property type="match status" value="1"/>
</dbReference>
<dbReference type="PANTHER" id="PTHR47099:SF1">
    <property type="entry name" value="METHYLCOBAMIDE:COM METHYLTRANSFERASE MTBA"/>
    <property type="match status" value="1"/>
</dbReference>
<dbReference type="EMBL" id="JASGBQ010000018">
    <property type="protein sequence ID" value="MDI9242748.1"/>
    <property type="molecule type" value="Genomic_DNA"/>
</dbReference>
<dbReference type="InterPro" id="IPR038071">
    <property type="entry name" value="UROD/MetE-like_sf"/>
</dbReference>
<feature type="domain" description="Uroporphyrinogen decarboxylase (URO-D)" evidence="1">
    <location>
        <begin position="46"/>
        <end position="335"/>
    </location>
</feature>
<dbReference type="Gene3D" id="3.20.20.210">
    <property type="match status" value="1"/>
</dbReference>
<dbReference type="InterPro" id="IPR000257">
    <property type="entry name" value="Uroporphyrinogen_deCOase"/>
</dbReference>
<dbReference type="InterPro" id="IPR052024">
    <property type="entry name" value="Methanogen_methyltrans"/>
</dbReference>
<keyword evidence="3" id="KW-1185">Reference proteome</keyword>
<dbReference type="SUPFAM" id="SSF51726">
    <property type="entry name" value="UROD/MetE-like"/>
    <property type="match status" value="1"/>
</dbReference>
<evidence type="ECO:0000313" key="3">
    <source>
        <dbReference type="Proteomes" id="UP001300383"/>
    </source>
</evidence>
<evidence type="ECO:0000259" key="1">
    <source>
        <dbReference type="Pfam" id="PF01208"/>
    </source>
</evidence>